<reference evidence="2" key="1">
    <citation type="journal article" date="2015" name="Int. J. Syst. Evol. Microbiol.">
        <title>Rhizobium oryzicola sp. nov., potential plant-growth-promoting endophytic bacteria isolated from rice roots.</title>
        <authorList>
            <person name="Zhang X.X."/>
            <person name="Gao J.S."/>
            <person name="Cao Y.H."/>
            <person name="Sheirdil R.A."/>
            <person name="Wang X.C."/>
            <person name="Zhang L."/>
        </authorList>
    </citation>
    <scope>NUCLEOTIDE SEQUENCE</scope>
    <source>
        <strain evidence="2">05753</strain>
    </source>
</reference>
<proteinExistence type="predicted"/>
<comment type="caution">
    <text evidence="2">The sequence shown here is derived from an EMBL/GenBank/DDBJ whole genome shotgun (WGS) entry which is preliminary data.</text>
</comment>
<dbReference type="Proteomes" id="UP001169006">
    <property type="component" value="Unassembled WGS sequence"/>
</dbReference>
<dbReference type="Gene3D" id="3.30.2310.20">
    <property type="entry name" value="RelE-like"/>
    <property type="match status" value="1"/>
</dbReference>
<evidence type="ECO:0000256" key="1">
    <source>
        <dbReference type="ARBA" id="ARBA00022649"/>
    </source>
</evidence>
<name>A0ABT8SUK3_9HYPH</name>
<dbReference type="Pfam" id="PF05016">
    <property type="entry name" value="ParE_toxin"/>
    <property type="match status" value="1"/>
</dbReference>
<evidence type="ECO:0000313" key="3">
    <source>
        <dbReference type="Proteomes" id="UP001169006"/>
    </source>
</evidence>
<accession>A0ABT8SUK3</accession>
<keyword evidence="3" id="KW-1185">Reference proteome</keyword>
<reference evidence="2" key="2">
    <citation type="submission" date="2023-07" db="EMBL/GenBank/DDBJ databases">
        <authorList>
            <person name="Sun H."/>
        </authorList>
    </citation>
    <scope>NUCLEOTIDE SEQUENCE</scope>
    <source>
        <strain evidence="2">05753</strain>
    </source>
</reference>
<dbReference type="InterPro" id="IPR035093">
    <property type="entry name" value="RelE/ParE_toxin_dom_sf"/>
</dbReference>
<sequence>MKVTLSPKARDYVRREAKYLYSGNPRAAQQFADDIKRLRQGLSRFPEMGKFNDEIPVPGVLRFVMGAYLVDYEIRGDEILIFAIRHGRERPPRVEIDDDFDLED</sequence>
<organism evidence="2 3">
    <name type="scientific">Rhizobium oryzicola</name>
    <dbReference type="NCBI Taxonomy" id="1232668"/>
    <lineage>
        <taxon>Bacteria</taxon>
        <taxon>Pseudomonadati</taxon>
        <taxon>Pseudomonadota</taxon>
        <taxon>Alphaproteobacteria</taxon>
        <taxon>Hyphomicrobiales</taxon>
        <taxon>Rhizobiaceae</taxon>
        <taxon>Rhizobium/Agrobacterium group</taxon>
        <taxon>Rhizobium</taxon>
    </lineage>
</organism>
<gene>
    <name evidence="2" type="ORF">Q2T52_08345</name>
</gene>
<dbReference type="EMBL" id="JAUKWQ010000002">
    <property type="protein sequence ID" value="MDO1582103.1"/>
    <property type="molecule type" value="Genomic_DNA"/>
</dbReference>
<dbReference type="InterPro" id="IPR007712">
    <property type="entry name" value="RelE/ParE_toxin"/>
</dbReference>
<protein>
    <submittedName>
        <fullName evidence="2">Type II toxin-antitoxin system RelE/ParE family toxin</fullName>
    </submittedName>
</protein>
<keyword evidence="1" id="KW-1277">Toxin-antitoxin system</keyword>
<dbReference type="RefSeq" id="WP_302076248.1">
    <property type="nucleotide sequence ID" value="NZ_JAUKWQ010000002.1"/>
</dbReference>
<evidence type="ECO:0000313" key="2">
    <source>
        <dbReference type="EMBL" id="MDO1582103.1"/>
    </source>
</evidence>